<evidence type="ECO:0000313" key="1">
    <source>
        <dbReference type="EMBL" id="MDC0683392.1"/>
    </source>
</evidence>
<protein>
    <submittedName>
        <fullName evidence="1">Uncharacterized protein</fullName>
    </submittedName>
</protein>
<evidence type="ECO:0000313" key="2">
    <source>
        <dbReference type="Proteomes" id="UP001217485"/>
    </source>
</evidence>
<accession>A0ABT5CE35</accession>
<organism evidence="1 2">
    <name type="scientific">Sorangium atrum</name>
    <dbReference type="NCBI Taxonomy" id="2995308"/>
    <lineage>
        <taxon>Bacteria</taxon>
        <taxon>Pseudomonadati</taxon>
        <taxon>Myxococcota</taxon>
        <taxon>Polyangia</taxon>
        <taxon>Polyangiales</taxon>
        <taxon>Polyangiaceae</taxon>
        <taxon>Sorangium</taxon>
    </lineage>
</organism>
<reference evidence="1 2" key="1">
    <citation type="submission" date="2023-01" db="EMBL/GenBank/DDBJ databases">
        <title>Minimal conservation of predation-associated metabolite biosynthetic gene clusters underscores biosynthetic potential of Myxococcota including descriptions for ten novel species: Archangium lansinium sp. nov., Myxococcus landrumus sp. nov., Nannocystis bai.</title>
        <authorList>
            <person name="Ahearne A."/>
            <person name="Stevens C."/>
            <person name="Dowd S."/>
        </authorList>
    </citation>
    <scope>NUCLEOTIDE SEQUENCE [LARGE SCALE GENOMIC DNA]</scope>
    <source>
        <strain evidence="1 2">WIWO2</strain>
    </source>
</reference>
<proteinExistence type="predicted"/>
<comment type="caution">
    <text evidence="1">The sequence shown here is derived from an EMBL/GenBank/DDBJ whole genome shotgun (WGS) entry which is preliminary data.</text>
</comment>
<dbReference type="RefSeq" id="WP_272101529.1">
    <property type="nucleotide sequence ID" value="NZ_JAQNDK010000004.1"/>
</dbReference>
<gene>
    <name evidence="1" type="ORF">POL72_37020</name>
</gene>
<dbReference type="EMBL" id="JAQNDK010000004">
    <property type="protein sequence ID" value="MDC0683392.1"/>
    <property type="molecule type" value="Genomic_DNA"/>
</dbReference>
<sequence length="94" mass="10333">MALNRASVQRSKSLGEFFGELKSSTASTAASIGSGMLELLPLMKDACSDRDAWALTSLMRLWLLAADDRSAPWLVLMRISRVAQARIARVARHE</sequence>
<dbReference type="Proteomes" id="UP001217485">
    <property type="component" value="Unassembled WGS sequence"/>
</dbReference>
<keyword evidence="2" id="KW-1185">Reference proteome</keyword>
<name>A0ABT5CE35_9BACT</name>